<sequence>MKKGDKIEFKGIGTIMALIVQKFGGTSVGSTDKIKNVAERVLRQQKQGHQMVVVLSAMSGQTDKLLGLAADMQDMPDPREMDMLLSTGEQVTIALFAMAVKAAGSDAISLLGDQVHIHTEA</sequence>
<keyword evidence="6" id="KW-0067">ATP-binding</keyword>
<protein>
    <recommendedName>
        <fullName evidence="2">aspartate kinase</fullName>
        <ecNumber evidence="2">2.7.2.4</ecNumber>
    </recommendedName>
</protein>
<evidence type="ECO:0000259" key="8">
    <source>
        <dbReference type="Pfam" id="PF00696"/>
    </source>
</evidence>
<evidence type="ECO:0000256" key="5">
    <source>
        <dbReference type="ARBA" id="ARBA00022777"/>
    </source>
</evidence>
<dbReference type="GO" id="GO:0009090">
    <property type="term" value="P:homoserine biosynthetic process"/>
    <property type="evidence" value="ECO:0007669"/>
    <property type="project" value="TreeGrafter"/>
</dbReference>
<dbReference type="PANTHER" id="PTHR21499:SF3">
    <property type="entry name" value="ASPARTOKINASE"/>
    <property type="match status" value="1"/>
</dbReference>
<dbReference type="GO" id="GO:0005524">
    <property type="term" value="F:ATP binding"/>
    <property type="evidence" value="ECO:0007669"/>
    <property type="project" value="UniProtKB-KW"/>
</dbReference>
<dbReference type="EMBL" id="MTKS01000255">
    <property type="protein sequence ID" value="RWX50854.1"/>
    <property type="molecule type" value="Genomic_DNA"/>
</dbReference>
<organism evidence="9 10">
    <name type="scientific">Candidatus Electrothrix marina</name>
    <dbReference type="NCBI Taxonomy" id="1859130"/>
    <lineage>
        <taxon>Bacteria</taxon>
        <taxon>Pseudomonadati</taxon>
        <taxon>Thermodesulfobacteriota</taxon>
        <taxon>Desulfobulbia</taxon>
        <taxon>Desulfobulbales</taxon>
        <taxon>Desulfobulbaceae</taxon>
        <taxon>Candidatus Electrothrix</taxon>
    </lineage>
</organism>
<evidence type="ECO:0000256" key="1">
    <source>
        <dbReference type="ARBA" id="ARBA00010122"/>
    </source>
</evidence>
<evidence type="ECO:0000256" key="6">
    <source>
        <dbReference type="ARBA" id="ARBA00022840"/>
    </source>
</evidence>
<dbReference type="EC" id="2.7.2.4" evidence="2"/>
<dbReference type="GO" id="GO:0004072">
    <property type="term" value="F:aspartate kinase activity"/>
    <property type="evidence" value="ECO:0007669"/>
    <property type="project" value="UniProtKB-EC"/>
</dbReference>
<dbReference type="GO" id="GO:0005829">
    <property type="term" value="C:cytosol"/>
    <property type="evidence" value="ECO:0007669"/>
    <property type="project" value="TreeGrafter"/>
</dbReference>
<dbReference type="Pfam" id="PF00696">
    <property type="entry name" value="AA_kinase"/>
    <property type="match status" value="1"/>
</dbReference>
<keyword evidence="10" id="KW-1185">Reference proteome</keyword>
<comment type="catalytic activity">
    <reaction evidence="7">
        <text>L-aspartate + ATP = 4-phospho-L-aspartate + ADP</text>
        <dbReference type="Rhea" id="RHEA:23776"/>
        <dbReference type="ChEBI" id="CHEBI:29991"/>
        <dbReference type="ChEBI" id="CHEBI:30616"/>
        <dbReference type="ChEBI" id="CHEBI:57535"/>
        <dbReference type="ChEBI" id="CHEBI:456216"/>
        <dbReference type="EC" id="2.7.2.4"/>
    </reaction>
</comment>
<comment type="similarity">
    <text evidence="1">Belongs to the aspartokinase family.</text>
</comment>
<dbReference type="InterPro" id="IPR018042">
    <property type="entry name" value="Aspartate_kinase_CS"/>
</dbReference>
<reference evidence="9 10" key="1">
    <citation type="submission" date="2017-01" db="EMBL/GenBank/DDBJ databases">
        <title>The cable genome- insights into the physiology and evolution of filamentous bacteria capable of sulfide oxidation via long distance electron transfer.</title>
        <authorList>
            <person name="Schreiber L."/>
            <person name="Bjerg J.T."/>
            <person name="Boggild A."/>
            <person name="Van De Vossenberg J."/>
            <person name="Meysman F."/>
            <person name="Nielsen L.P."/>
            <person name="Schramm A."/>
            <person name="Kjeldsen K.U."/>
        </authorList>
    </citation>
    <scope>NUCLEOTIDE SEQUENCE [LARGE SCALE GENOMIC DNA]</scope>
    <source>
        <strain evidence="9">A5</strain>
    </source>
</reference>
<dbReference type="Gene3D" id="3.40.1160.10">
    <property type="entry name" value="Acetylglutamate kinase-like"/>
    <property type="match status" value="1"/>
</dbReference>
<keyword evidence="5 9" id="KW-0418">Kinase</keyword>
<dbReference type="SUPFAM" id="SSF53633">
    <property type="entry name" value="Carbamate kinase-like"/>
    <property type="match status" value="1"/>
</dbReference>
<name>A0A444JCP7_9BACT</name>
<evidence type="ECO:0000313" key="9">
    <source>
        <dbReference type="EMBL" id="RWX50854.1"/>
    </source>
</evidence>
<evidence type="ECO:0000256" key="2">
    <source>
        <dbReference type="ARBA" id="ARBA00013059"/>
    </source>
</evidence>
<gene>
    <name evidence="9" type="ORF">VU01_12551</name>
</gene>
<feature type="non-terminal residue" evidence="9">
    <location>
        <position position="121"/>
    </location>
</feature>
<dbReference type="GO" id="GO:0009089">
    <property type="term" value="P:lysine biosynthetic process via diaminopimelate"/>
    <property type="evidence" value="ECO:0007669"/>
    <property type="project" value="TreeGrafter"/>
</dbReference>
<evidence type="ECO:0000256" key="7">
    <source>
        <dbReference type="ARBA" id="ARBA00047872"/>
    </source>
</evidence>
<keyword evidence="3 9" id="KW-0808">Transferase</keyword>
<dbReference type="AlphaFoldDB" id="A0A444JCP7"/>
<evidence type="ECO:0000256" key="4">
    <source>
        <dbReference type="ARBA" id="ARBA00022741"/>
    </source>
</evidence>
<dbReference type="PANTHER" id="PTHR21499">
    <property type="entry name" value="ASPARTATE KINASE"/>
    <property type="match status" value="1"/>
</dbReference>
<keyword evidence="4" id="KW-0547">Nucleotide-binding</keyword>
<dbReference type="PROSITE" id="PS00324">
    <property type="entry name" value="ASPARTOKINASE"/>
    <property type="match status" value="1"/>
</dbReference>
<comment type="caution">
    <text evidence="9">The sequence shown here is derived from an EMBL/GenBank/DDBJ whole genome shotgun (WGS) entry which is preliminary data.</text>
</comment>
<accession>A0A444JCP7</accession>
<proteinExistence type="inferred from homology"/>
<feature type="domain" description="Aspartate/glutamate/uridylate kinase" evidence="8">
    <location>
        <begin position="18"/>
        <end position="114"/>
    </location>
</feature>
<dbReference type="InterPro" id="IPR001048">
    <property type="entry name" value="Asp/Glu/Uridylate_kinase"/>
</dbReference>
<dbReference type="InterPro" id="IPR036393">
    <property type="entry name" value="AceGlu_kinase-like_sf"/>
</dbReference>
<evidence type="ECO:0000313" key="10">
    <source>
        <dbReference type="Proteomes" id="UP000288892"/>
    </source>
</evidence>
<dbReference type="Proteomes" id="UP000288892">
    <property type="component" value="Unassembled WGS sequence"/>
</dbReference>
<evidence type="ECO:0000256" key="3">
    <source>
        <dbReference type="ARBA" id="ARBA00022679"/>
    </source>
</evidence>